<feature type="compositionally biased region" description="Low complexity" evidence="1">
    <location>
        <begin position="164"/>
        <end position="178"/>
    </location>
</feature>
<sequence length="178" mass="19319">MVSIMNRGFLDSGGRKNNHRKKASIDTGTSLMSELEGTLNDATPRVDVVNETVEKEKLSHVMNTSDLGSYPSLPTQETASADNAPCKSSYANVTGKPSGKKLNFRTFFTPRGNEIDVVVLVESIRAISADEKKTLIKPSQTSRGVLVGTKIGFKPQKEYRTIPKKPTTSSSSNKKNGV</sequence>
<evidence type="ECO:0000256" key="1">
    <source>
        <dbReference type="SAM" id="MobiDB-lite"/>
    </source>
</evidence>
<feature type="compositionally biased region" description="Polar residues" evidence="1">
    <location>
        <begin position="64"/>
        <end position="81"/>
    </location>
</feature>
<comment type="caution">
    <text evidence="2">The sequence shown here is derived from an EMBL/GenBank/DDBJ whole genome shotgun (WGS) entry which is preliminary data.</text>
</comment>
<reference evidence="2" key="1">
    <citation type="journal article" date="2022" name="Int. J. Mol. Sci.">
        <title>Draft Genome of Tanacetum Coccineum: Genomic Comparison of Closely Related Tanacetum-Family Plants.</title>
        <authorList>
            <person name="Yamashiro T."/>
            <person name="Shiraishi A."/>
            <person name="Nakayama K."/>
            <person name="Satake H."/>
        </authorList>
    </citation>
    <scope>NUCLEOTIDE SEQUENCE</scope>
</reference>
<organism evidence="2 3">
    <name type="scientific">Tanacetum coccineum</name>
    <dbReference type="NCBI Taxonomy" id="301880"/>
    <lineage>
        <taxon>Eukaryota</taxon>
        <taxon>Viridiplantae</taxon>
        <taxon>Streptophyta</taxon>
        <taxon>Embryophyta</taxon>
        <taxon>Tracheophyta</taxon>
        <taxon>Spermatophyta</taxon>
        <taxon>Magnoliopsida</taxon>
        <taxon>eudicotyledons</taxon>
        <taxon>Gunneridae</taxon>
        <taxon>Pentapetalae</taxon>
        <taxon>asterids</taxon>
        <taxon>campanulids</taxon>
        <taxon>Asterales</taxon>
        <taxon>Asteraceae</taxon>
        <taxon>Asteroideae</taxon>
        <taxon>Anthemideae</taxon>
        <taxon>Anthemidinae</taxon>
        <taxon>Tanacetum</taxon>
    </lineage>
</organism>
<gene>
    <name evidence="2" type="ORF">Tco_0769114</name>
</gene>
<evidence type="ECO:0000313" key="3">
    <source>
        <dbReference type="Proteomes" id="UP001151760"/>
    </source>
</evidence>
<dbReference type="EMBL" id="BQNB010011127">
    <property type="protein sequence ID" value="GJS86478.1"/>
    <property type="molecule type" value="Genomic_DNA"/>
</dbReference>
<evidence type="ECO:0000313" key="2">
    <source>
        <dbReference type="EMBL" id="GJS86478.1"/>
    </source>
</evidence>
<protein>
    <submittedName>
        <fullName evidence="2">Uncharacterized protein</fullName>
    </submittedName>
</protein>
<feature type="non-terminal residue" evidence="2">
    <location>
        <position position="178"/>
    </location>
</feature>
<keyword evidence="3" id="KW-1185">Reference proteome</keyword>
<feature type="region of interest" description="Disordered" evidence="1">
    <location>
        <begin position="156"/>
        <end position="178"/>
    </location>
</feature>
<feature type="region of interest" description="Disordered" evidence="1">
    <location>
        <begin position="1"/>
        <end position="29"/>
    </location>
</feature>
<accession>A0ABQ4ZC39</accession>
<reference evidence="2" key="2">
    <citation type="submission" date="2022-01" db="EMBL/GenBank/DDBJ databases">
        <authorList>
            <person name="Yamashiro T."/>
            <person name="Shiraishi A."/>
            <person name="Satake H."/>
            <person name="Nakayama K."/>
        </authorList>
    </citation>
    <scope>NUCLEOTIDE SEQUENCE</scope>
</reference>
<proteinExistence type="predicted"/>
<feature type="region of interest" description="Disordered" evidence="1">
    <location>
        <begin position="64"/>
        <end position="95"/>
    </location>
</feature>
<dbReference type="Proteomes" id="UP001151760">
    <property type="component" value="Unassembled WGS sequence"/>
</dbReference>
<name>A0ABQ4ZC39_9ASTR</name>